<keyword evidence="2" id="KW-1185">Reference proteome</keyword>
<proteinExistence type="predicted"/>
<reference evidence="1 2" key="1">
    <citation type="submission" date="2023-08" db="EMBL/GenBank/DDBJ databases">
        <authorList>
            <person name="Sharma P."/>
            <person name="Verma V."/>
            <person name="Mohan M.K."/>
            <person name="Dubey A.K."/>
        </authorList>
    </citation>
    <scope>NUCLEOTIDE SEQUENCE [LARGE SCALE GENOMIC DNA]</scope>
    <source>
        <strain evidence="1 2">ADP4</strain>
    </source>
</reference>
<dbReference type="Proteomes" id="UP001348265">
    <property type="component" value="Unassembled WGS sequence"/>
</dbReference>
<dbReference type="EMBL" id="JAVFKM010000005">
    <property type="protein sequence ID" value="MEF3114183.1"/>
    <property type="molecule type" value="Genomic_DNA"/>
</dbReference>
<protein>
    <submittedName>
        <fullName evidence="1">Uncharacterized protein</fullName>
    </submittedName>
</protein>
<comment type="caution">
    <text evidence="1">The sequence shown here is derived from an EMBL/GenBank/DDBJ whole genome shotgun (WGS) entry which is preliminary data.</text>
</comment>
<sequence>MKAPPRRQLDGQQLTDLLMRLLLDERLRDRLADEGAAEVASGPGELECLETVDLCELDSTARQFRAAVWKLGRNGGLASAFPRSLRLLASAGVRDAELLTGFLRSEEFGRFRLLPYSGRGLSEEETFAAYLFGFVAAHPDRLTDAGVHAPVVLRETVTHELMTALFTALVCEQPLSFDIAVEGIVRTGRGHAALRRYTPRSVASWADRPAAAARQESGEPVAYAYFATPAGVRRGAVSAQVAAAFETTPSAEGDAARHALSRRGLW</sequence>
<evidence type="ECO:0000313" key="1">
    <source>
        <dbReference type="EMBL" id="MEF3114183.1"/>
    </source>
</evidence>
<accession>A0ABU7WRN9</accession>
<name>A0ABU7WRN9_9ACTN</name>
<gene>
    <name evidence="1" type="ORF">RB636_13425</name>
</gene>
<organism evidence="1 2">
    <name type="scientific">Streptomyces chrestomyceticus</name>
    <dbReference type="NCBI Taxonomy" id="68185"/>
    <lineage>
        <taxon>Bacteria</taxon>
        <taxon>Bacillati</taxon>
        <taxon>Actinomycetota</taxon>
        <taxon>Actinomycetes</taxon>
        <taxon>Kitasatosporales</taxon>
        <taxon>Streptomycetaceae</taxon>
        <taxon>Streptomyces</taxon>
    </lineage>
</organism>
<evidence type="ECO:0000313" key="2">
    <source>
        <dbReference type="Proteomes" id="UP001348265"/>
    </source>
</evidence>
<dbReference type="RefSeq" id="WP_331786705.1">
    <property type="nucleotide sequence ID" value="NZ_JAVFKM010000005.1"/>
</dbReference>